<dbReference type="EMBL" id="CAVMBE010000031">
    <property type="protein sequence ID" value="CAK4027028.1"/>
    <property type="molecule type" value="Genomic_DNA"/>
</dbReference>
<evidence type="ECO:0000313" key="2">
    <source>
        <dbReference type="Proteomes" id="UP001296104"/>
    </source>
</evidence>
<dbReference type="AlphaFoldDB" id="A0AAI8YZY7"/>
<organism evidence="1 2">
    <name type="scientific">Lecanosticta acicola</name>
    <dbReference type="NCBI Taxonomy" id="111012"/>
    <lineage>
        <taxon>Eukaryota</taxon>
        <taxon>Fungi</taxon>
        <taxon>Dikarya</taxon>
        <taxon>Ascomycota</taxon>
        <taxon>Pezizomycotina</taxon>
        <taxon>Dothideomycetes</taxon>
        <taxon>Dothideomycetidae</taxon>
        <taxon>Mycosphaerellales</taxon>
        <taxon>Mycosphaerellaceae</taxon>
        <taxon>Lecanosticta</taxon>
    </lineage>
</organism>
<keyword evidence="2" id="KW-1185">Reference proteome</keyword>
<dbReference type="Proteomes" id="UP001296104">
    <property type="component" value="Unassembled WGS sequence"/>
</dbReference>
<proteinExistence type="predicted"/>
<name>A0AAI8YZY7_9PEZI</name>
<comment type="caution">
    <text evidence="1">The sequence shown here is derived from an EMBL/GenBank/DDBJ whole genome shotgun (WGS) entry which is preliminary data.</text>
</comment>
<reference evidence="1" key="1">
    <citation type="submission" date="2023-11" db="EMBL/GenBank/DDBJ databases">
        <authorList>
            <person name="Alioto T."/>
            <person name="Alioto T."/>
            <person name="Gomez Garrido J."/>
        </authorList>
    </citation>
    <scope>NUCLEOTIDE SEQUENCE</scope>
</reference>
<accession>A0AAI8YZY7</accession>
<gene>
    <name evidence="1" type="ORF">LECACI_7A005049</name>
</gene>
<protein>
    <submittedName>
        <fullName evidence="1">Uncharacterized protein</fullName>
    </submittedName>
</protein>
<evidence type="ECO:0000313" key="1">
    <source>
        <dbReference type="EMBL" id="CAK4027028.1"/>
    </source>
</evidence>
<sequence length="202" mass="22581">MASPHGMQSSLADAGCPLLELPAELRDRIYRFVLPAHRKITVTASGFDIEGLVNTCSQIRGETLCIFYGEGLFQIQVPNWNSDALSSFTRHILDPQTLLGRLSDSNASVRYTVDFYTQRVLTPNWKNLLEWTRRVHQGAITRPGTSSEASARRGDSSIVTTVFAMMCTACELRDQPWSLAEQVSTHYRAILASLDGRWMIDA</sequence>